<feature type="region of interest" description="Disordered" evidence="1">
    <location>
        <begin position="70"/>
        <end position="151"/>
    </location>
</feature>
<dbReference type="Gene3D" id="1.10.472.10">
    <property type="entry name" value="Cyclin-like"/>
    <property type="match status" value="1"/>
</dbReference>
<dbReference type="GeneID" id="90038114"/>
<keyword evidence="3" id="KW-1185">Reference proteome</keyword>
<dbReference type="Proteomes" id="UP001498771">
    <property type="component" value="Unassembled WGS sequence"/>
</dbReference>
<name>A0ABR1FFN4_9ASCO</name>
<dbReference type="SUPFAM" id="SSF47954">
    <property type="entry name" value="Cyclin-like"/>
    <property type="match status" value="1"/>
</dbReference>
<feature type="compositionally biased region" description="Pro residues" evidence="1">
    <location>
        <begin position="77"/>
        <end position="87"/>
    </location>
</feature>
<gene>
    <name evidence="2" type="ORF">BZA70DRAFT_27849</name>
</gene>
<dbReference type="CDD" id="cd20558">
    <property type="entry name" value="CYCLIN_ScPCL7-like"/>
    <property type="match status" value="1"/>
</dbReference>
<feature type="region of interest" description="Disordered" evidence="1">
    <location>
        <begin position="1"/>
        <end position="38"/>
    </location>
</feature>
<protein>
    <submittedName>
        <fullName evidence="2">Cyclin-domain-containing protein</fullName>
    </submittedName>
</protein>
<sequence>MSATVLLERHQSFSTPRSQHLIRPIDTPPSPPPSMADLSPSDALHLLIVGIRRILAVSDPAAASWQRHRPSAAGLPVSPPPSAPLSPPMSAFDIRKRDEQMTPSPTMMGALASSDSDNNQLSPATEQPPCMTDDCPPQQQQQQEQPSAEDLEAEHQRYIVDKANQRAIVSRRFWSKAVPEIDIEKYLRRIHQYCPTSTAVYLATSLYIYRLCVVSQAVPLTPLNAHRLVIAALRIASKNLEDINHSQKRFAKVGGLSESELCRLEIGMLFLIDFDLKVDVQVLEEQAGLLMELEKC</sequence>
<dbReference type="PANTHER" id="PTHR15615">
    <property type="match status" value="1"/>
</dbReference>
<evidence type="ECO:0000256" key="1">
    <source>
        <dbReference type="SAM" id="MobiDB-lite"/>
    </source>
</evidence>
<organism evidence="2 3">
    <name type="scientific">Myxozyma melibiosi</name>
    <dbReference type="NCBI Taxonomy" id="54550"/>
    <lineage>
        <taxon>Eukaryota</taxon>
        <taxon>Fungi</taxon>
        <taxon>Dikarya</taxon>
        <taxon>Ascomycota</taxon>
        <taxon>Saccharomycotina</taxon>
        <taxon>Lipomycetes</taxon>
        <taxon>Lipomycetales</taxon>
        <taxon>Lipomycetaceae</taxon>
        <taxon>Myxozyma</taxon>
    </lineage>
</organism>
<dbReference type="Pfam" id="PF08613">
    <property type="entry name" value="Cyclin"/>
    <property type="match status" value="1"/>
</dbReference>
<evidence type="ECO:0000313" key="3">
    <source>
        <dbReference type="Proteomes" id="UP001498771"/>
    </source>
</evidence>
<comment type="caution">
    <text evidence="2">The sequence shown here is derived from an EMBL/GenBank/DDBJ whole genome shotgun (WGS) entry which is preliminary data.</text>
</comment>
<evidence type="ECO:0000313" key="2">
    <source>
        <dbReference type="EMBL" id="KAK7207843.1"/>
    </source>
</evidence>
<reference evidence="2 3" key="1">
    <citation type="submission" date="2024-03" db="EMBL/GenBank/DDBJ databases">
        <title>Genome-scale model development and genomic sequencing of the oleaginous clade Lipomyces.</title>
        <authorList>
            <consortium name="Lawrence Berkeley National Laboratory"/>
            <person name="Czajka J.J."/>
            <person name="Han Y."/>
            <person name="Kim J."/>
            <person name="Mondo S.J."/>
            <person name="Hofstad B.A."/>
            <person name="Robles A."/>
            <person name="Haridas S."/>
            <person name="Riley R."/>
            <person name="LaButti K."/>
            <person name="Pangilinan J."/>
            <person name="Andreopoulos W."/>
            <person name="Lipzen A."/>
            <person name="Yan J."/>
            <person name="Wang M."/>
            <person name="Ng V."/>
            <person name="Grigoriev I.V."/>
            <person name="Spatafora J.W."/>
            <person name="Magnuson J.K."/>
            <person name="Baker S.E."/>
            <person name="Pomraning K.R."/>
        </authorList>
    </citation>
    <scope>NUCLEOTIDE SEQUENCE [LARGE SCALE GENOMIC DNA]</scope>
    <source>
        <strain evidence="2 3">Phaff 52-87</strain>
    </source>
</reference>
<feature type="compositionally biased region" description="Polar residues" evidence="1">
    <location>
        <begin position="113"/>
        <end position="125"/>
    </location>
</feature>
<feature type="compositionally biased region" description="Low complexity" evidence="1">
    <location>
        <begin position="127"/>
        <end position="146"/>
    </location>
</feature>
<proteinExistence type="predicted"/>
<dbReference type="EMBL" id="JBBJBU010000001">
    <property type="protein sequence ID" value="KAK7207843.1"/>
    <property type="molecule type" value="Genomic_DNA"/>
</dbReference>
<dbReference type="RefSeq" id="XP_064770876.1">
    <property type="nucleotide sequence ID" value="XM_064912602.1"/>
</dbReference>
<accession>A0ABR1FFN4</accession>
<dbReference type="InterPro" id="IPR036915">
    <property type="entry name" value="Cyclin-like_sf"/>
</dbReference>
<dbReference type="PANTHER" id="PTHR15615:SF32">
    <property type="entry name" value="PROTEIN KINASE COMPLEX COMPONENT, PUTATIVE (AFU_ORTHOLOGUE AFUA_2G07660)-RELATED"/>
    <property type="match status" value="1"/>
</dbReference>
<dbReference type="InterPro" id="IPR013922">
    <property type="entry name" value="Cyclin_PHO80-like"/>
</dbReference>